<dbReference type="OrthoDB" id="205198at2759"/>
<dbReference type="AlphaFoldDB" id="A0A9P4HFL8"/>
<sequence length="314" mass="35188">MPLRTSRRRAAAEEDVPTPTQTQRRRRDDAPEDDEDVDMEDEQEDRGSGSLEQLSKGLVRYAISCEYSRKPIKRQDINEKVLGSHTRLFKEVFARANVELMEVFGVQMIELPKAERVTVRQKRAAAASQSQSNTTSLWILQTILPEQYRIPEIVGPSRPVTDDEISREDSYVGLYTMVIALITISGGRIPEGKLDRAFRRMNANQSTPLGSKDKTLTLMAKDGYIATVKEEETVDYIVGPRGKVEVGRDGFANFIRMLYGEDGDPGELEKRIERTLNVADAFNGSAAPVQPAVAASQTAGRKRGRPRRDEDEAE</sequence>
<feature type="compositionally biased region" description="Acidic residues" evidence="1">
    <location>
        <begin position="30"/>
        <end position="44"/>
    </location>
</feature>
<dbReference type="InterPro" id="IPR037445">
    <property type="entry name" value="MAGE"/>
</dbReference>
<dbReference type="InterPro" id="IPR041899">
    <property type="entry name" value="MAGE_WH2"/>
</dbReference>
<evidence type="ECO:0000313" key="3">
    <source>
        <dbReference type="EMBL" id="KAF2032392.1"/>
    </source>
</evidence>
<name>A0A9P4HFL8_9PLEO</name>
<dbReference type="PANTHER" id="PTHR11736:SF14">
    <property type="entry name" value="NSE3 HOMOLOG, SMC5-SMC6 COMPLEX COMPONENT"/>
    <property type="match status" value="1"/>
</dbReference>
<evidence type="ECO:0000259" key="2">
    <source>
        <dbReference type="PROSITE" id="PS50838"/>
    </source>
</evidence>
<dbReference type="Proteomes" id="UP000799777">
    <property type="component" value="Unassembled WGS sequence"/>
</dbReference>
<dbReference type="SMART" id="SM01373">
    <property type="entry name" value="MAGE"/>
    <property type="match status" value="1"/>
</dbReference>
<protein>
    <submittedName>
        <fullName evidence="3">MAGE-domain-containing protein</fullName>
    </submittedName>
</protein>
<dbReference type="Gene3D" id="1.10.10.1200">
    <property type="entry name" value="MAGE homology domain, winged helix WH1 motif"/>
    <property type="match status" value="1"/>
</dbReference>
<organism evidence="3 4">
    <name type="scientific">Setomelanomma holmii</name>
    <dbReference type="NCBI Taxonomy" id="210430"/>
    <lineage>
        <taxon>Eukaryota</taxon>
        <taxon>Fungi</taxon>
        <taxon>Dikarya</taxon>
        <taxon>Ascomycota</taxon>
        <taxon>Pezizomycotina</taxon>
        <taxon>Dothideomycetes</taxon>
        <taxon>Pleosporomycetidae</taxon>
        <taxon>Pleosporales</taxon>
        <taxon>Pleosporineae</taxon>
        <taxon>Phaeosphaeriaceae</taxon>
        <taxon>Setomelanomma</taxon>
    </lineage>
</organism>
<dbReference type="InterPro" id="IPR041898">
    <property type="entry name" value="MAGE_WH1"/>
</dbReference>
<dbReference type="Gene3D" id="1.10.10.1210">
    <property type="entry name" value="MAGE homology domain, winged helix WH2 motif"/>
    <property type="match status" value="1"/>
</dbReference>
<comment type="caution">
    <text evidence="3">The sequence shown here is derived from an EMBL/GenBank/DDBJ whole genome shotgun (WGS) entry which is preliminary data.</text>
</comment>
<feature type="region of interest" description="Disordered" evidence="1">
    <location>
        <begin position="286"/>
        <end position="314"/>
    </location>
</feature>
<accession>A0A9P4HFL8</accession>
<feature type="region of interest" description="Disordered" evidence="1">
    <location>
        <begin position="1"/>
        <end position="51"/>
    </location>
</feature>
<dbReference type="Pfam" id="PF01454">
    <property type="entry name" value="MAGE"/>
    <property type="match status" value="1"/>
</dbReference>
<evidence type="ECO:0000256" key="1">
    <source>
        <dbReference type="SAM" id="MobiDB-lite"/>
    </source>
</evidence>
<dbReference type="EMBL" id="ML978173">
    <property type="protein sequence ID" value="KAF2032392.1"/>
    <property type="molecule type" value="Genomic_DNA"/>
</dbReference>
<evidence type="ECO:0000313" key="4">
    <source>
        <dbReference type="Proteomes" id="UP000799777"/>
    </source>
</evidence>
<dbReference type="GO" id="GO:0005634">
    <property type="term" value="C:nucleus"/>
    <property type="evidence" value="ECO:0007669"/>
    <property type="project" value="TreeGrafter"/>
</dbReference>
<dbReference type="GO" id="GO:0006281">
    <property type="term" value="P:DNA repair"/>
    <property type="evidence" value="ECO:0007669"/>
    <property type="project" value="TreeGrafter"/>
</dbReference>
<dbReference type="InterPro" id="IPR002190">
    <property type="entry name" value="MHD_dom"/>
</dbReference>
<dbReference type="PROSITE" id="PS50838">
    <property type="entry name" value="MAGE"/>
    <property type="match status" value="1"/>
</dbReference>
<keyword evidence="4" id="KW-1185">Reference proteome</keyword>
<feature type="domain" description="MAGE" evidence="2">
    <location>
        <begin position="51"/>
        <end position="111"/>
    </location>
</feature>
<feature type="compositionally biased region" description="Low complexity" evidence="1">
    <location>
        <begin position="286"/>
        <end position="297"/>
    </location>
</feature>
<dbReference type="PANTHER" id="PTHR11736">
    <property type="entry name" value="MELANOMA-ASSOCIATED ANTIGEN MAGE ANTIGEN"/>
    <property type="match status" value="1"/>
</dbReference>
<reference evidence="3" key="1">
    <citation type="journal article" date="2020" name="Stud. Mycol.">
        <title>101 Dothideomycetes genomes: a test case for predicting lifestyles and emergence of pathogens.</title>
        <authorList>
            <person name="Haridas S."/>
            <person name="Albert R."/>
            <person name="Binder M."/>
            <person name="Bloem J."/>
            <person name="Labutti K."/>
            <person name="Salamov A."/>
            <person name="Andreopoulos B."/>
            <person name="Baker S."/>
            <person name="Barry K."/>
            <person name="Bills G."/>
            <person name="Bluhm B."/>
            <person name="Cannon C."/>
            <person name="Castanera R."/>
            <person name="Culley D."/>
            <person name="Daum C."/>
            <person name="Ezra D."/>
            <person name="Gonzalez J."/>
            <person name="Henrissat B."/>
            <person name="Kuo A."/>
            <person name="Liang C."/>
            <person name="Lipzen A."/>
            <person name="Lutzoni F."/>
            <person name="Magnuson J."/>
            <person name="Mondo S."/>
            <person name="Nolan M."/>
            <person name="Ohm R."/>
            <person name="Pangilinan J."/>
            <person name="Park H.-J."/>
            <person name="Ramirez L."/>
            <person name="Alfaro M."/>
            <person name="Sun H."/>
            <person name="Tritt A."/>
            <person name="Yoshinaga Y."/>
            <person name="Zwiers L.-H."/>
            <person name="Turgeon B."/>
            <person name="Goodwin S."/>
            <person name="Spatafora J."/>
            <person name="Crous P."/>
            <person name="Grigoriev I."/>
        </authorList>
    </citation>
    <scope>NUCLEOTIDE SEQUENCE</scope>
    <source>
        <strain evidence="3">CBS 110217</strain>
    </source>
</reference>
<gene>
    <name evidence="3" type="ORF">EK21DRAFT_99032</name>
</gene>
<proteinExistence type="predicted"/>